<evidence type="ECO:0000313" key="2">
    <source>
        <dbReference type="EMBL" id="BAL82610.1"/>
    </source>
</evidence>
<dbReference type="PATRIC" id="fig|927704.6.peg.925"/>
<dbReference type="HOGENOM" id="CLU_2397928_0_0_9"/>
<dbReference type="RefSeq" id="WP_014424049.1">
    <property type="nucleotide sequence ID" value="NC_017068.1"/>
</dbReference>
<dbReference type="EMBL" id="AP012292">
    <property type="protein sequence ID" value="BAL82610.1"/>
    <property type="molecule type" value="Genomic_DNA"/>
</dbReference>
<gene>
    <name evidence="2" type="ordered locus">SELR_09020</name>
</gene>
<sequence length="93" mass="9703">MKRNDKLSRKARYGILAAIMAGAFSIMPAAQAMPTGGASGTATITQSGSQMDIASSVASNLLTWQDFSIAKDETVNFAGDNSYLNVVLGANRS</sequence>
<accession>I0GPC3</accession>
<dbReference type="Proteomes" id="UP000007887">
    <property type="component" value="Chromosome"/>
</dbReference>
<protein>
    <submittedName>
        <fullName evidence="2">Uncharacterized protein</fullName>
    </submittedName>
</protein>
<dbReference type="OrthoDB" id="1667418at2"/>
<dbReference type="AlphaFoldDB" id="I0GPC3"/>
<dbReference type="Gene3D" id="2.160.20.10">
    <property type="entry name" value="Single-stranded right-handed beta-helix, Pectin lyase-like"/>
    <property type="match status" value="1"/>
</dbReference>
<name>I0GPC3_SELRL</name>
<feature type="chain" id="PRO_5003626949" evidence="1">
    <location>
        <begin position="33"/>
        <end position="93"/>
    </location>
</feature>
<evidence type="ECO:0000313" key="3">
    <source>
        <dbReference type="Proteomes" id="UP000007887"/>
    </source>
</evidence>
<feature type="signal peptide" evidence="1">
    <location>
        <begin position="1"/>
        <end position="32"/>
    </location>
</feature>
<keyword evidence="1" id="KW-0732">Signal</keyword>
<reference evidence="2 3" key="1">
    <citation type="submission" date="2011-10" db="EMBL/GenBank/DDBJ databases">
        <title>Whole genome sequence of Selenomonas ruminantium subsp. lactilytica TAM6421.</title>
        <authorList>
            <person name="Oguchi A."/>
            <person name="Ankai A."/>
            <person name="Kaneko J."/>
            <person name="Yamada-Narita S."/>
            <person name="Fukui S."/>
            <person name="Takahashi M."/>
            <person name="Onodera T."/>
            <person name="Kojima S."/>
            <person name="Fushimi T."/>
            <person name="Abe N."/>
            <person name="Kamio Y."/>
            <person name="Yamazaki S."/>
            <person name="Fujita N."/>
        </authorList>
    </citation>
    <scope>NUCLEOTIDE SEQUENCE [LARGE SCALE GENOMIC DNA]</scope>
    <source>
        <strain evidence="3">NBRC 103574 / TAM6421</strain>
    </source>
</reference>
<dbReference type="KEGG" id="sri:SELR_09020"/>
<organism evidence="2 3">
    <name type="scientific">Selenomonas ruminantium subsp. lactilytica (strain NBRC 103574 / TAM6421)</name>
    <dbReference type="NCBI Taxonomy" id="927704"/>
    <lineage>
        <taxon>Bacteria</taxon>
        <taxon>Bacillati</taxon>
        <taxon>Bacillota</taxon>
        <taxon>Negativicutes</taxon>
        <taxon>Selenomonadales</taxon>
        <taxon>Selenomonadaceae</taxon>
        <taxon>Selenomonas</taxon>
    </lineage>
</organism>
<evidence type="ECO:0000256" key="1">
    <source>
        <dbReference type="SAM" id="SignalP"/>
    </source>
</evidence>
<dbReference type="InterPro" id="IPR012334">
    <property type="entry name" value="Pectin_lyas_fold"/>
</dbReference>
<proteinExistence type="predicted"/>